<dbReference type="PANTHER" id="PTHR47130:SF3">
    <property type="entry name" value="ZONA PELLUCIDA PROTEIN"/>
    <property type="match status" value="1"/>
</dbReference>
<protein>
    <recommendedName>
        <fullName evidence="7">ZP domain-containing protein</fullName>
    </recommendedName>
</protein>
<keyword evidence="6" id="KW-1133">Transmembrane helix</keyword>
<reference evidence="8" key="3">
    <citation type="submission" date="2025-09" db="UniProtKB">
        <authorList>
            <consortium name="Ensembl"/>
        </authorList>
    </citation>
    <scope>IDENTIFICATION</scope>
</reference>
<dbReference type="Gene3D" id="2.60.40.4100">
    <property type="entry name" value="Zona pellucida, ZP-C domain"/>
    <property type="match status" value="1"/>
</dbReference>
<dbReference type="InterPro" id="IPR001507">
    <property type="entry name" value="ZP_dom"/>
</dbReference>
<dbReference type="Proteomes" id="UP000472265">
    <property type="component" value="Chromosome 22"/>
</dbReference>
<dbReference type="GeneTree" id="ENSGT00940000163503"/>
<keyword evidence="9" id="KW-1185">Reference proteome</keyword>
<feature type="compositionally biased region" description="Basic and acidic residues" evidence="5">
    <location>
        <begin position="217"/>
        <end position="227"/>
    </location>
</feature>
<evidence type="ECO:0000256" key="2">
    <source>
        <dbReference type="ARBA" id="ARBA00022525"/>
    </source>
</evidence>
<evidence type="ECO:0000256" key="3">
    <source>
        <dbReference type="ARBA" id="ARBA00023157"/>
    </source>
</evidence>
<keyword evidence="2" id="KW-0964">Secreted</keyword>
<dbReference type="InterPro" id="IPR017977">
    <property type="entry name" value="ZP_dom_CS"/>
</dbReference>
<reference evidence="8" key="1">
    <citation type="submission" date="2021-04" db="EMBL/GenBank/DDBJ databases">
        <authorList>
            <consortium name="Wellcome Sanger Institute Data Sharing"/>
        </authorList>
    </citation>
    <scope>NUCLEOTIDE SEQUENCE [LARGE SCALE GENOMIC DNA]</scope>
</reference>
<reference evidence="8" key="2">
    <citation type="submission" date="2025-08" db="UniProtKB">
        <authorList>
            <consortium name="Ensembl"/>
        </authorList>
    </citation>
    <scope>IDENTIFICATION</scope>
</reference>
<dbReference type="InParanoid" id="A0A671VYD2"/>
<dbReference type="AlphaFoldDB" id="A0A671VYD2"/>
<comment type="subcellular location">
    <subcellularLocation>
        <location evidence="1">Secreted</location>
    </subcellularLocation>
</comment>
<feature type="region of interest" description="Disordered" evidence="5">
    <location>
        <begin position="200"/>
        <end position="227"/>
    </location>
</feature>
<dbReference type="PROSITE" id="PS51034">
    <property type="entry name" value="ZP_2"/>
    <property type="match status" value="1"/>
</dbReference>
<gene>
    <name evidence="8" type="primary">LOC115573606</name>
</gene>
<dbReference type="Pfam" id="PF23344">
    <property type="entry name" value="ZP-N"/>
    <property type="match status" value="1"/>
</dbReference>
<evidence type="ECO:0000259" key="7">
    <source>
        <dbReference type="PROSITE" id="PS51034"/>
    </source>
</evidence>
<dbReference type="OMA" id="NCWATQE"/>
<evidence type="ECO:0000256" key="1">
    <source>
        <dbReference type="ARBA" id="ARBA00004613"/>
    </source>
</evidence>
<dbReference type="InterPro" id="IPR055356">
    <property type="entry name" value="ZP-N"/>
</dbReference>
<feature type="domain" description="ZP" evidence="7">
    <location>
        <begin position="653"/>
        <end position="922"/>
    </location>
</feature>
<keyword evidence="6" id="KW-0472">Membrane</keyword>
<evidence type="ECO:0000313" key="9">
    <source>
        <dbReference type="Proteomes" id="UP000472265"/>
    </source>
</evidence>
<evidence type="ECO:0000256" key="6">
    <source>
        <dbReference type="SAM" id="Phobius"/>
    </source>
</evidence>
<dbReference type="PROSITE" id="PS00682">
    <property type="entry name" value="ZP_1"/>
    <property type="match status" value="1"/>
</dbReference>
<dbReference type="SMART" id="SM00241">
    <property type="entry name" value="ZP"/>
    <property type="match status" value="1"/>
</dbReference>
<dbReference type="InterPro" id="IPR042235">
    <property type="entry name" value="ZP-C_dom"/>
</dbReference>
<dbReference type="Ensembl" id="ENSSAUT00010033265.1">
    <property type="protein sequence ID" value="ENSSAUP00010031560.1"/>
    <property type="gene ID" value="ENSSAUG00010012984.1"/>
</dbReference>
<dbReference type="InterPro" id="IPR055355">
    <property type="entry name" value="ZP-C"/>
</dbReference>
<organism evidence="8 9">
    <name type="scientific">Sparus aurata</name>
    <name type="common">Gilthead sea bream</name>
    <dbReference type="NCBI Taxonomy" id="8175"/>
    <lineage>
        <taxon>Eukaryota</taxon>
        <taxon>Metazoa</taxon>
        <taxon>Chordata</taxon>
        <taxon>Craniata</taxon>
        <taxon>Vertebrata</taxon>
        <taxon>Euteleostomi</taxon>
        <taxon>Actinopterygii</taxon>
        <taxon>Neopterygii</taxon>
        <taxon>Teleostei</taxon>
        <taxon>Neoteleostei</taxon>
        <taxon>Acanthomorphata</taxon>
        <taxon>Eupercaria</taxon>
        <taxon>Spariformes</taxon>
        <taxon>Sparidae</taxon>
        <taxon>Sparus</taxon>
    </lineage>
</organism>
<name>A0A671VYD2_SPAAU</name>
<dbReference type="GO" id="GO:0005576">
    <property type="term" value="C:extracellular region"/>
    <property type="evidence" value="ECO:0007669"/>
    <property type="project" value="UniProtKB-SubCell"/>
</dbReference>
<feature type="transmembrane region" description="Helical" evidence="6">
    <location>
        <begin position="40"/>
        <end position="62"/>
    </location>
</feature>
<dbReference type="Pfam" id="PF26562">
    <property type="entry name" value="Ig-like"/>
    <property type="match status" value="1"/>
</dbReference>
<sequence>MQSYPSGCNRIHLCEQEALLHLQSLRPPQTSLKTAKQQGLAHSCAMGCSIGLGWFVLLVAVVNIEAQKKPSTNIYSKCLGNVMRVNVGPLGGNLLEVAVVTNNSVIPLTPSLASQCGFSMKTDQLGNTVIYASLQNCFAQNVADKAFTTTLNLRLHGNRMVEDELYQVAETCHYTSWASREIVCDRSYMEVSVKRAAPDDYALPEHPSPGADSQFGDPRRAAEKQPEDTGVRITTLVFFTPVEKVMKVAEAQRRGYGIANTATRLLLRSPHGSPETYTQNVAGVPMTVLKTSIIFEKKWLATQIDAAAACPSLEGSVSFTPNTISWFLPRHIDPLVSSGHFRLLEVHMGVDGQRLDPAEMAARGYTLSVNDVYIVVEIPIGAVGGYFKSRVQDDHYYTYYAIEPMLEVLWTEETTHEDTRYKVLFPITTPLLSRPPQVIDNTVPMERMFKVLLGPLGSDVALMNIAFPSEVLSVADCNVRGFNVLEHMSPNSSTKVFTLNVPFTDRVVLQMSEKGVTVYSLHLTFGLLVLPEFAPFSHTAYLETKLMDIVPPSVSGGCDHQSFYVLVKYGTLNFQTVVGKRMLTPVLAQQYGFVENGTHTSFAVPFTAPDVVFEAVEGSSIRTRLEVVLRNPETNKIVKEFSMACSFYSTLTECFPNGTMTALAVKLESVPSLNPSQLTLRDPTCRPSYSDDSYAYFVFTGSSCGTTRKFLQNMMLYENEISLPAELEMNRESKADEPEYELKVSCYYDINKTHAVAFHPRPRRSEPYAKNARGELQITMRLALDDSYSAFYTGDDYPIIKYLQQPLYFEVELMRSSNPEVSLELENCWATLDEDRTTQPRWNLLINGCVNPVDPSQVIFHPVLADARARYPSHFKRFEVNMFAFAEDKDNLSRQLFVHCDTVICDARNPLGGVCNGQCSNQENRIKGQRRAVSDGQTFTHVSSGPILVN</sequence>
<keyword evidence="6" id="KW-0812">Transmembrane</keyword>
<keyword evidence="4" id="KW-0325">Glycoprotein</keyword>
<proteinExistence type="predicted"/>
<keyword evidence="3" id="KW-1015">Disulfide bond</keyword>
<dbReference type="PANTHER" id="PTHR47130">
    <property type="entry name" value="SI:DKEY-19B23.11-RELATED"/>
    <property type="match status" value="1"/>
</dbReference>
<evidence type="ECO:0000313" key="8">
    <source>
        <dbReference type="Ensembl" id="ENSSAUP00010031560.1"/>
    </source>
</evidence>
<dbReference type="Gene3D" id="2.60.40.3210">
    <property type="entry name" value="Zona pellucida, ZP-N domain"/>
    <property type="match status" value="1"/>
</dbReference>
<accession>A0A671VYD2</accession>
<dbReference type="Pfam" id="PF00100">
    <property type="entry name" value="Zona_pellucida"/>
    <property type="match status" value="1"/>
</dbReference>
<evidence type="ECO:0000256" key="5">
    <source>
        <dbReference type="SAM" id="MobiDB-lite"/>
    </source>
</evidence>
<dbReference type="InterPro" id="IPR058876">
    <property type="entry name" value="Ig-like_ZP"/>
</dbReference>
<evidence type="ECO:0000256" key="4">
    <source>
        <dbReference type="ARBA" id="ARBA00023180"/>
    </source>
</evidence>